<evidence type="ECO:0000313" key="2">
    <source>
        <dbReference type="EMBL" id="SMF53264.1"/>
    </source>
</evidence>
<feature type="chain" id="PRO_5012599452" evidence="1">
    <location>
        <begin position="23"/>
        <end position="425"/>
    </location>
</feature>
<dbReference type="AlphaFoldDB" id="A0A1Y6C9P8"/>
<dbReference type="Proteomes" id="UP000192907">
    <property type="component" value="Unassembled WGS sequence"/>
</dbReference>
<dbReference type="RefSeq" id="WP_132321698.1">
    <property type="nucleotide sequence ID" value="NZ_FWZT01000016.1"/>
</dbReference>
<name>A0A1Y6C9P8_9BACT</name>
<organism evidence="2 3">
    <name type="scientific">Pseudobacteriovorax antillogorgiicola</name>
    <dbReference type="NCBI Taxonomy" id="1513793"/>
    <lineage>
        <taxon>Bacteria</taxon>
        <taxon>Pseudomonadati</taxon>
        <taxon>Bdellovibrionota</taxon>
        <taxon>Oligoflexia</taxon>
        <taxon>Oligoflexales</taxon>
        <taxon>Pseudobacteriovoracaceae</taxon>
        <taxon>Pseudobacteriovorax</taxon>
    </lineage>
</organism>
<gene>
    <name evidence="2" type="ORF">SAMN06296036_116111</name>
</gene>
<feature type="signal peptide" evidence="1">
    <location>
        <begin position="1"/>
        <end position="22"/>
    </location>
</feature>
<evidence type="ECO:0000313" key="3">
    <source>
        <dbReference type="Proteomes" id="UP000192907"/>
    </source>
</evidence>
<protein>
    <submittedName>
        <fullName evidence="2">Uncharacterized protein</fullName>
    </submittedName>
</protein>
<dbReference type="EMBL" id="FWZT01000016">
    <property type="protein sequence ID" value="SMF53264.1"/>
    <property type="molecule type" value="Genomic_DNA"/>
</dbReference>
<evidence type="ECO:0000256" key="1">
    <source>
        <dbReference type="SAM" id="SignalP"/>
    </source>
</evidence>
<reference evidence="3" key="1">
    <citation type="submission" date="2017-04" db="EMBL/GenBank/DDBJ databases">
        <authorList>
            <person name="Varghese N."/>
            <person name="Submissions S."/>
        </authorList>
    </citation>
    <scope>NUCLEOTIDE SEQUENCE [LARGE SCALE GENOMIC DNA]</scope>
    <source>
        <strain evidence="3">RKEM611</strain>
    </source>
</reference>
<accession>A0A1Y6C9P8</accession>
<keyword evidence="3" id="KW-1185">Reference proteome</keyword>
<proteinExistence type="predicted"/>
<keyword evidence="1" id="KW-0732">Signal</keyword>
<sequence length="425" mass="49564">MKRIRLLCALAAIAGAYTSGFAQEGYRRVVLGEVVSIMEPPPPGLKDNDYHRRYEAHLREKVIPRVQEIYACAHYFTEMETEFRFWNDIVIGSSSEQKKSKANLYHNVEKVSAEKSNFQRDYDAFLLKWESKARSNRVGMEDIESFEKAVVKIIDANIKVSDLELATIYLMRKHRTFLSEYMDALSSEVFERVCGNPANVVNGWIGNFKRRHEKYKSTLNSFFDDFVSVREKRLQKLSNVITQIRFGFRESYAQSQGRSFENLSAQLKQSIEIFKVGEEIYHWGKKLAFQGYANRYDTVDLYYTGAVETLKRNKNRALDYTTVVKSYGAAPQAAKDKYLNYLKSRIKFIDHNIQKVERMGWKGFLDRQKLYVEKSLELVDRYPKGCKEIFESFLEEAKRIKTKSQFLAIETLYSSNKKKCKGVAR</sequence>
<dbReference type="STRING" id="1513793.SAMN06296036_116111"/>